<sequence length="370" mass="41918">MMRTTFSLIVVLALLIGVASPISAQTYDPAHLHALIDAGRAHLHQQRYDDALAVFRRLTLEFPASPVGYYYLAATYHTMMRDVRVRTHEAQFDSLIQRAITIGEQAVRADAGDALARLYLGGAYGYRGIAQSRRGRWMAAFMDGRKALGNLRAAVALQPGLADAYCGIGLYTYWRSVKTRSLWFLPFIGDERQQGIAQVQRAIREGRHVAEEGAFGLLCIYYNEQDYARALALGQDLHRRFPADLTTQYVLGLTLEGLRRWAEAEAVFRSLLKQLHDLPYRSASYQLECQSHLARCLLAQDRLQEARAESETALALRGRIRLADEMNGPFYTIDEVVAQAVTFHRRLAHVVGDWRLKREAWEICCEIPEE</sequence>
<keyword evidence="1" id="KW-0732">Signal</keyword>
<protein>
    <recommendedName>
        <fullName evidence="4">Tetratricopeptide repeat protein</fullName>
    </recommendedName>
</protein>
<evidence type="ECO:0000256" key="1">
    <source>
        <dbReference type="SAM" id="SignalP"/>
    </source>
</evidence>
<dbReference type="EMBL" id="MFKF01000095">
    <property type="protein sequence ID" value="OGG54806.1"/>
    <property type="molecule type" value="Genomic_DNA"/>
</dbReference>
<organism evidence="2 3">
    <name type="scientific">Handelsmanbacteria sp. (strain RIFCSPLOWO2_12_FULL_64_10)</name>
    <dbReference type="NCBI Taxonomy" id="1817868"/>
    <lineage>
        <taxon>Bacteria</taxon>
        <taxon>Candidatus Handelsmaniibacteriota</taxon>
    </lineage>
</organism>
<dbReference type="Gene3D" id="1.25.40.10">
    <property type="entry name" value="Tetratricopeptide repeat domain"/>
    <property type="match status" value="2"/>
</dbReference>
<evidence type="ECO:0000313" key="3">
    <source>
        <dbReference type="Proteomes" id="UP000178606"/>
    </source>
</evidence>
<reference evidence="2 3" key="1">
    <citation type="journal article" date="2016" name="Nat. Commun.">
        <title>Thousands of microbial genomes shed light on interconnected biogeochemical processes in an aquifer system.</title>
        <authorList>
            <person name="Anantharaman K."/>
            <person name="Brown C.T."/>
            <person name="Hug L.A."/>
            <person name="Sharon I."/>
            <person name="Castelle C.J."/>
            <person name="Probst A.J."/>
            <person name="Thomas B.C."/>
            <person name="Singh A."/>
            <person name="Wilkins M.J."/>
            <person name="Karaoz U."/>
            <person name="Brodie E.L."/>
            <person name="Williams K.H."/>
            <person name="Hubbard S.S."/>
            <person name="Banfield J.F."/>
        </authorList>
    </citation>
    <scope>NUCLEOTIDE SEQUENCE [LARGE SCALE GENOMIC DNA]</scope>
    <source>
        <strain evidence="3">RIFCSPLOWO2_12_FULL_64_10</strain>
    </source>
</reference>
<evidence type="ECO:0000313" key="2">
    <source>
        <dbReference type="EMBL" id="OGG54806.1"/>
    </source>
</evidence>
<dbReference type="AlphaFoldDB" id="A0A1F6D050"/>
<feature type="chain" id="PRO_5009523634" description="Tetratricopeptide repeat protein" evidence="1">
    <location>
        <begin position="25"/>
        <end position="370"/>
    </location>
</feature>
<name>A0A1F6D050_HANXR</name>
<dbReference type="InterPro" id="IPR011990">
    <property type="entry name" value="TPR-like_helical_dom_sf"/>
</dbReference>
<gene>
    <name evidence="2" type="ORF">A3F84_21855</name>
</gene>
<feature type="signal peptide" evidence="1">
    <location>
        <begin position="1"/>
        <end position="24"/>
    </location>
</feature>
<dbReference type="Proteomes" id="UP000178606">
    <property type="component" value="Unassembled WGS sequence"/>
</dbReference>
<dbReference type="SUPFAM" id="SSF48452">
    <property type="entry name" value="TPR-like"/>
    <property type="match status" value="1"/>
</dbReference>
<evidence type="ECO:0008006" key="4">
    <source>
        <dbReference type="Google" id="ProtNLM"/>
    </source>
</evidence>
<comment type="caution">
    <text evidence="2">The sequence shown here is derived from an EMBL/GenBank/DDBJ whole genome shotgun (WGS) entry which is preliminary data.</text>
</comment>
<proteinExistence type="predicted"/>
<dbReference type="Pfam" id="PF13432">
    <property type="entry name" value="TPR_16"/>
    <property type="match status" value="2"/>
</dbReference>
<accession>A0A1F6D050</accession>